<protein>
    <recommendedName>
        <fullName evidence="4">OTU domain-containing protein</fullName>
    </recommendedName>
</protein>
<dbReference type="AlphaFoldDB" id="A0AAP0RZQ7"/>
<evidence type="ECO:0008006" key="4">
    <source>
        <dbReference type="Google" id="ProtNLM"/>
    </source>
</evidence>
<name>A0AAP0RZQ7_LIQFO</name>
<evidence type="ECO:0000256" key="1">
    <source>
        <dbReference type="SAM" id="MobiDB-lite"/>
    </source>
</evidence>
<organism evidence="2 3">
    <name type="scientific">Liquidambar formosana</name>
    <name type="common">Formosan gum</name>
    <dbReference type="NCBI Taxonomy" id="63359"/>
    <lineage>
        <taxon>Eukaryota</taxon>
        <taxon>Viridiplantae</taxon>
        <taxon>Streptophyta</taxon>
        <taxon>Embryophyta</taxon>
        <taxon>Tracheophyta</taxon>
        <taxon>Spermatophyta</taxon>
        <taxon>Magnoliopsida</taxon>
        <taxon>eudicotyledons</taxon>
        <taxon>Gunneridae</taxon>
        <taxon>Pentapetalae</taxon>
        <taxon>Saxifragales</taxon>
        <taxon>Altingiaceae</taxon>
        <taxon>Liquidambar</taxon>
    </lineage>
</organism>
<accession>A0AAP0RZQ7</accession>
<dbReference type="Proteomes" id="UP001415857">
    <property type="component" value="Unassembled WGS sequence"/>
</dbReference>
<reference evidence="2 3" key="1">
    <citation type="journal article" date="2024" name="Plant J.">
        <title>Genome sequences and population genomics reveal climatic adaptation and genomic divergence between two closely related sweetgum species.</title>
        <authorList>
            <person name="Xu W.Q."/>
            <person name="Ren C.Q."/>
            <person name="Zhang X.Y."/>
            <person name="Comes H.P."/>
            <person name="Liu X.H."/>
            <person name="Li Y.G."/>
            <person name="Kettle C.J."/>
            <person name="Jalonen R."/>
            <person name="Gaisberger H."/>
            <person name="Ma Y.Z."/>
            <person name="Qiu Y.X."/>
        </authorList>
    </citation>
    <scope>NUCLEOTIDE SEQUENCE [LARGE SCALE GENOMIC DNA]</scope>
    <source>
        <strain evidence="2">Hangzhou</strain>
    </source>
</reference>
<gene>
    <name evidence="2" type="ORF">L1049_023848</name>
</gene>
<dbReference type="EMBL" id="JBBPBK010000005">
    <property type="protein sequence ID" value="KAK9284672.1"/>
    <property type="molecule type" value="Genomic_DNA"/>
</dbReference>
<proteinExistence type="predicted"/>
<evidence type="ECO:0000313" key="3">
    <source>
        <dbReference type="Proteomes" id="UP001415857"/>
    </source>
</evidence>
<comment type="caution">
    <text evidence="2">The sequence shown here is derived from an EMBL/GenBank/DDBJ whole genome shotgun (WGS) entry which is preliminary data.</text>
</comment>
<feature type="compositionally biased region" description="Basic and acidic residues" evidence="1">
    <location>
        <begin position="49"/>
        <end position="59"/>
    </location>
</feature>
<evidence type="ECO:0000313" key="2">
    <source>
        <dbReference type="EMBL" id="KAK9284672.1"/>
    </source>
</evidence>
<feature type="region of interest" description="Disordered" evidence="1">
    <location>
        <begin position="39"/>
        <end position="82"/>
    </location>
</feature>
<keyword evidence="3" id="KW-1185">Reference proteome</keyword>
<sequence length="183" mass="20648">MVLHYFNNQDNETKLQLKKKLREMVCPSTTHLHEPIEVKHRTRGRPKKKIDTSTRRDPSGFEYALSGQDSYSPTPTGRRAKNLKPKSFIDSFPNGLMAFIGETKDVVADGNCGFRVIAEFAGLGQNKWSEPGHPVPPIATKWQHRLSVANGWKDAYTQRIQHFKQVVGSDVATAEMVDTIDID</sequence>